<proteinExistence type="predicted"/>
<reference evidence="2" key="1">
    <citation type="submission" date="2017-12" db="EMBL/GenBank/DDBJ databases">
        <title>Gene loss provides genomic basis for host adaptation in cereal stripe rust fungi.</title>
        <authorList>
            <person name="Xia C."/>
        </authorList>
    </citation>
    <scope>NUCLEOTIDE SEQUENCE [LARGE SCALE GENOMIC DNA]</scope>
    <source>
        <strain evidence="2">93-210</strain>
    </source>
</reference>
<evidence type="ECO:0000313" key="3">
    <source>
        <dbReference type="Proteomes" id="UP000239156"/>
    </source>
</evidence>
<organism evidence="2 3">
    <name type="scientific">Puccinia striiformis</name>
    <dbReference type="NCBI Taxonomy" id="27350"/>
    <lineage>
        <taxon>Eukaryota</taxon>
        <taxon>Fungi</taxon>
        <taxon>Dikarya</taxon>
        <taxon>Basidiomycota</taxon>
        <taxon>Pucciniomycotina</taxon>
        <taxon>Pucciniomycetes</taxon>
        <taxon>Pucciniales</taxon>
        <taxon>Pucciniaceae</taxon>
        <taxon>Puccinia</taxon>
    </lineage>
</organism>
<dbReference type="VEuPathDB" id="FungiDB:PSTT_02695"/>
<feature type="chain" id="PRO_5015496664" description="Secreted protein" evidence="1">
    <location>
        <begin position="24"/>
        <end position="240"/>
    </location>
</feature>
<keyword evidence="3" id="KW-1185">Reference proteome</keyword>
<accession>A0A2S4VZ25</accession>
<dbReference type="VEuPathDB" id="FungiDB:PSHT_00052"/>
<feature type="signal peptide" evidence="1">
    <location>
        <begin position="1"/>
        <end position="23"/>
    </location>
</feature>
<evidence type="ECO:0000256" key="1">
    <source>
        <dbReference type="SAM" id="SignalP"/>
    </source>
</evidence>
<keyword evidence="1" id="KW-0732">Signal</keyword>
<protein>
    <recommendedName>
        <fullName evidence="4">Secreted protein</fullName>
    </recommendedName>
</protein>
<name>A0A2S4VZ25_9BASI</name>
<gene>
    <name evidence="2" type="ORF">PSTT_02695</name>
</gene>
<dbReference type="Proteomes" id="UP000239156">
    <property type="component" value="Unassembled WGS sequence"/>
</dbReference>
<evidence type="ECO:0008006" key="4">
    <source>
        <dbReference type="Google" id="ProtNLM"/>
    </source>
</evidence>
<sequence length="240" mass="26914">MGFLFRPAFLIVIISMMAHQAISVPVEFLSDAHLNMDGFKLVPPVAFSHEDIETSRSPSGESWVIKNHSDAPIAWDSTAHTGRGGQVIIEPKQTHELISNQEKSPTGFGPSPMKIKSYELHSKNDLWSVSNRDGGNEVCEIYKAARDKHGELMAGDRLFSESLRLHQTLDLYIPHSDQILVRVTPRDSTNPESTSLKPKPDLITMKGDELDDLLNRNERVSNSIPTHRVKTSFFEQVTDQ</sequence>
<evidence type="ECO:0000313" key="2">
    <source>
        <dbReference type="EMBL" id="POW14772.1"/>
    </source>
</evidence>
<dbReference type="AlphaFoldDB" id="A0A2S4VZ25"/>
<comment type="caution">
    <text evidence="2">The sequence shown here is derived from an EMBL/GenBank/DDBJ whole genome shotgun (WGS) entry which is preliminary data.</text>
</comment>
<dbReference type="EMBL" id="PKSL01000016">
    <property type="protein sequence ID" value="POW14772.1"/>
    <property type="molecule type" value="Genomic_DNA"/>
</dbReference>